<sequence length="610" mass="68565">MAPRKGKTKLETGTVGADQSDSSDSSYRPGSQKKKSSKAKAKKTSETSIKPKKSEAKSSDKKDSTKTRRSISLGNEAKRKGGSVEPKLNEESFNIETEVQKGKNTKGGLKKRIEKVSREIKTVEKKAPQKSVESVADGSGTKNKGIAKSDEIVVKEGDKRGHGERLFKMRKHIPCIKGAERLLNYLKSKVQLKDTNCDLSFLPKTGEVVETNVHKYKVLSLISRSCFGGIFEVQDIESGKVYALQAAIKDGFEELNIICSIVGQIQSHHFCKRIDSGRILQKYNFIILTLGEQNVSDLVQEKRPLSIQTAVAICKQTLNGIFDLHQFGRLHRNIKASNFVFTKVNKHQVILLVGLGMSEKICQGSKNRQPLVNELIGTLKNSSLAALTGQQLTFRDEYESWFFMICGFFGARLPWEDNENLCEVVQMKENLHRGIHGVKEQITSQLPVELQRVFNYILFLDENELPNLEYIHQSLNSLLKVNGIKNPYYVDWDSETPYVELPSPTTKTAKPQENVGFYKFGKKAVIHFNLIFNNEIHHFNQICPSQKRTNRNKEKIAEFRCAVNGCGRRIQVTGYSDNAVKDGDKAKGLHVISGHTCVKPILFDDGKKKE</sequence>
<dbReference type="WBParaSite" id="ES5_v2.g20608.t1">
    <property type="protein sequence ID" value="ES5_v2.g20608.t1"/>
    <property type="gene ID" value="ES5_v2.g20608"/>
</dbReference>
<accession>A0AC34FT93</accession>
<name>A0AC34FT93_9BILA</name>
<reference evidence="2" key="1">
    <citation type="submission" date="2022-11" db="UniProtKB">
        <authorList>
            <consortium name="WormBaseParasite"/>
        </authorList>
    </citation>
    <scope>IDENTIFICATION</scope>
</reference>
<proteinExistence type="predicted"/>
<evidence type="ECO:0000313" key="2">
    <source>
        <dbReference type="WBParaSite" id="ES5_v2.g20608.t1"/>
    </source>
</evidence>
<evidence type="ECO:0000313" key="1">
    <source>
        <dbReference type="Proteomes" id="UP000887579"/>
    </source>
</evidence>
<dbReference type="Proteomes" id="UP000887579">
    <property type="component" value="Unplaced"/>
</dbReference>
<protein>
    <submittedName>
        <fullName evidence="2">Protein kinase domain-containing protein</fullName>
    </submittedName>
</protein>
<organism evidence="1 2">
    <name type="scientific">Panagrolaimus sp. ES5</name>
    <dbReference type="NCBI Taxonomy" id="591445"/>
    <lineage>
        <taxon>Eukaryota</taxon>
        <taxon>Metazoa</taxon>
        <taxon>Ecdysozoa</taxon>
        <taxon>Nematoda</taxon>
        <taxon>Chromadorea</taxon>
        <taxon>Rhabditida</taxon>
        <taxon>Tylenchina</taxon>
        <taxon>Panagrolaimomorpha</taxon>
        <taxon>Panagrolaimoidea</taxon>
        <taxon>Panagrolaimidae</taxon>
        <taxon>Panagrolaimus</taxon>
    </lineage>
</organism>